<accession>A0ABS9IZK0</accession>
<gene>
    <name evidence="1" type="ORF">JM658_02080</name>
</gene>
<proteinExistence type="predicted"/>
<organism evidence="1 2">
    <name type="scientific">Joostella atrarenae</name>
    <dbReference type="NCBI Taxonomy" id="679257"/>
    <lineage>
        <taxon>Bacteria</taxon>
        <taxon>Pseudomonadati</taxon>
        <taxon>Bacteroidota</taxon>
        <taxon>Flavobacteriia</taxon>
        <taxon>Flavobacteriales</taxon>
        <taxon>Flavobacteriaceae</taxon>
        <taxon>Joostella</taxon>
    </lineage>
</organism>
<sequence length="158" mass="18418">MQKFGVILFCLLLVSCELFTSEKEAKEEIIKRERQSINWNDVDQYPLFENCDETDDRNTQRICFQETFTNHFLATLTNNHLVTHKNLNDTINVQLLIGKEGNVTILQIKKNKRVSKEIPEIDTLIAHTVETLPRVYPALKRNIPVNMKIQLPIILKVE</sequence>
<dbReference type="EMBL" id="JAETXX010000001">
    <property type="protein sequence ID" value="MCF8713601.1"/>
    <property type="molecule type" value="Genomic_DNA"/>
</dbReference>
<comment type="caution">
    <text evidence="1">The sequence shown here is derived from an EMBL/GenBank/DDBJ whole genome shotgun (WGS) entry which is preliminary data.</text>
</comment>
<evidence type="ECO:0008006" key="3">
    <source>
        <dbReference type="Google" id="ProtNLM"/>
    </source>
</evidence>
<evidence type="ECO:0000313" key="2">
    <source>
        <dbReference type="Proteomes" id="UP000829517"/>
    </source>
</evidence>
<dbReference type="Proteomes" id="UP000829517">
    <property type="component" value="Unassembled WGS sequence"/>
</dbReference>
<dbReference type="PROSITE" id="PS51257">
    <property type="entry name" value="PROKAR_LIPOPROTEIN"/>
    <property type="match status" value="1"/>
</dbReference>
<keyword evidence="2" id="KW-1185">Reference proteome</keyword>
<protein>
    <recommendedName>
        <fullName evidence="3">TonB C-terminal domain-containing protein</fullName>
    </recommendedName>
</protein>
<evidence type="ECO:0000313" key="1">
    <source>
        <dbReference type="EMBL" id="MCF8713601.1"/>
    </source>
</evidence>
<reference evidence="1 2" key="1">
    <citation type="submission" date="2021-01" db="EMBL/GenBank/DDBJ databases">
        <title>Genome sequencing of Joostella atrarenae M1-2 (= KCTC 23194).</title>
        <authorList>
            <person name="Zakaria M.R."/>
            <person name="Lam M.Q."/>
            <person name="Chong C.S."/>
        </authorList>
    </citation>
    <scope>NUCLEOTIDE SEQUENCE [LARGE SCALE GENOMIC DNA]</scope>
    <source>
        <strain evidence="1 2">M1-2</strain>
    </source>
</reference>
<dbReference type="RefSeq" id="WP_236957568.1">
    <property type="nucleotide sequence ID" value="NZ_JAETXX010000001.1"/>
</dbReference>
<name>A0ABS9IZK0_9FLAO</name>